<evidence type="ECO:0000313" key="2">
    <source>
        <dbReference type="Proteomes" id="UP000488956"/>
    </source>
</evidence>
<dbReference type="EMBL" id="QXFX01000424">
    <property type="protein sequence ID" value="KAE9116258.1"/>
    <property type="molecule type" value="Genomic_DNA"/>
</dbReference>
<organism evidence="1 2">
    <name type="scientific">Phytophthora fragariae</name>
    <dbReference type="NCBI Taxonomy" id="53985"/>
    <lineage>
        <taxon>Eukaryota</taxon>
        <taxon>Sar</taxon>
        <taxon>Stramenopiles</taxon>
        <taxon>Oomycota</taxon>
        <taxon>Peronosporomycetes</taxon>
        <taxon>Peronosporales</taxon>
        <taxon>Peronosporaceae</taxon>
        <taxon>Phytophthora</taxon>
    </lineage>
</organism>
<protein>
    <submittedName>
        <fullName evidence="1">Uncharacterized protein</fullName>
    </submittedName>
</protein>
<name>A0A6G0LCS4_9STRA</name>
<evidence type="ECO:0000313" key="1">
    <source>
        <dbReference type="EMBL" id="KAE9116258.1"/>
    </source>
</evidence>
<dbReference type="Proteomes" id="UP000488956">
    <property type="component" value="Unassembled WGS sequence"/>
</dbReference>
<sequence>MSACAGHRNAVSSRLLGAWLACCVRPQNLRSLHAIEQKWSCESCSDAIAHAARCPR</sequence>
<proteinExistence type="predicted"/>
<dbReference type="AlphaFoldDB" id="A0A6G0LCS4"/>
<comment type="caution">
    <text evidence="1">The sequence shown here is derived from an EMBL/GenBank/DDBJ whole genome shotgun (WGS) entry which is preliminary data.</text>
</comment>
<reference evidence="1 2" key="1">
    <citation type="submission" date="2018-09" db="EMBL/GenBank/DDBJ databases">
        <title>Genomic investigation of the strawberry pathogen Phytophthora fragariae indicates pathogenicity is determined by transcriptional variation in three key races.</title>
        <authorList>
            <person name="Adams T.M."/>
            <person name="Armitage A.D."/>
            <person name="Sobczyk M.K."/>
            <person name="Bates H.J."/>
            <person name="Dunwell J.M."/>
            <person name="Nellist C.F."/>
            <person name="Harrison R.J."/>
        </authorList>
    </citation>
    <scope>NUCLEOTIDE SEQUENCE [LARGE SCALE GENOMIC DNA]</scope>
    <source>
        <strain evidence="1 2">ONT-3</strain>
    </source>
</reference>
<accession>A0A6G0LCS4</accession>
<gene>
    <name evidence="1" type="ORF">PF010_g9026</name>
</gene>